<dbReference type="PROSITE" id="PS00638">
    <property type="entry name" value="PII_GLNB_CTER"/>
    <property type="match status" value="1"/>
</dbReference>
<dbReference type="GO" id="GO:0006808">
    <property type="term" value="P:regulation of nitrogen utilization"/>
    <property type="evidence" value="ECO:0007669"/>
    <property type="project" value="InterPro"/>
</dbReference>
<evidence type="ECO:0000313" key="2">
    <source>
        <dbReference type="EMBL" id="ADG12811.1"/>
    </source>
</evidence>
<dbReference type="STRING" id="573063.Metin_0139"/>
<dbReference type="GeneID" id="9131139"/>
<dbReference type="RefSeq" id="WP_013099557.1">
    <property type="nucleotide sequence ID" value="NC_014122.1"/>
</dbReference>
<dbReference type="GO" id="GO:0030234">
    <property type="term" value="F:enzyme regulator activity"/>
    <property type="evidence" value="ECO:0007669"/>
    <property type="project" value="InterPro"/>
</dbReference>
<dbReference type="InterPro" id="IPR017918">
    <property type="entry name" value="N-reg_PII_CS"/>
</dbReference>
<dbReference type="PROSITE" id="PS51343">
    <property type="entry name" value="PII_GLNB_DOM"/>
    <property type="match status" value="1"/>
</dbReference>
<keyword evidence="3" id="KW-1185">Reference proteome</keyword>
<evidence type="ECO:0000256" key="1">
    <source>
        <dbReference type="RuleBase" id="RU003936"/>
    </source>
</evidence>
<accession>D5VQF8</accession>
<gene>
    <name evidence="2" type="ordered locus">Metin_0139</name>
</gene>
<dbReference type="Pfam" id="PF00543">
    <property type="entry name" value="P-II"/>
    <property type="match status" value="1"/>
</dbReference>
<dbReference type="Proteomes" id="UP000002061">
    <property type="component" value="Chromosome"/>
</dbReference>
<dbReference type="Gene3D" id="3.30.70.120">
    <property type="match status" value="1"/>
</dbReference>
<dbReference type="PANTHER" id="PTHR30115">
    <property type="entry name" value="NITROGEN REGULATORY PROTEIN P-II"/>
    <property type="match status" value="1"/>
</dbReference>
<dbReference type="InterPro" id="IPR015867">
    <property type="entry name" value="N-reg_PII/ATP_PRibTrfase_C"/>
</dbReference>
<dbReference type="KEGG" id="mif:Metin_0139"/>
<organism evidence="2 3">
    <name type="scientific">Methanocaldococcus infernus (strain DSM 11812 / JCM 15783 / ME)</name>
    <dbReference type="NCBI Taxonomy" id="573063"/>
    <lineage>
        <taxon>Archaea</taxon>
        <taxon>Methanobacteriati</taxon>
        <taxon>Methanobacteriota</taxon>
        <taxon>Methanomada group</taxon>
        <taxon>Methanococci</taxon>
        <taxon>Methanococcales</taxon>
        <taxon>Methanocaldococcaceae</taxon>
        <taxon>Methanocaldococcus</taxon>
    </lineage>
</organism>
<sequence length="112" mass="12504">MKKIEAIIRPERLDVVKKALADAGYLGMTVSEVKGRGVQGGIVERYRGREFVVDLLPKIKIEMVVKEEDVDKVIDIICENAKTGKPGDGKIFVLPVEKVVRVRTKEEGREAI</sequence>
<dbReference type="InterPro" id="IPR002187">
    <property type="entry name" value="N-reg_PII"/>
</dbReference>
<dbReference type="GO" id="GO:0005524">
    <property type="term" value="F:ATP binding"/>
    <property type="evidence" value="ECO:0007669"/>
    <property type="project" value="TreeGrafter"/>
</dbReference>
<name>D5VQF8_METIM</name>
<dbReference type="GO" id="GO:0005829">
    <property type="term" value="C:cytosol"/>
    <property type="evidence" value="ECO:0007669"/>
    <property type="project" value="TreeGrafter"/>
</dbReference>
<dbReference type="OrthoDB" id="10960at2157"/>
<dbReference type="InterPro" id="IPR011322">
    <property type="entry name" value="N-reg_PII-like_a/b"/>
</dbReference>
<evidence type="ECO:0000313" key="3">
    <source>
        <dbReference type="Proteomes" id="UP000002061"/>
    </source>
</evidence>
<dbReference type="AlphaFoldDB" id="D5VQF8"/>
<dbReference type="PRINTS" id="PR00340">
    <property type="entry name" value="PIIGLNB"/>
</dbReference>
<comment type="similarity">
    <text evidence="1">Belongs to the P(II) protein family.</text>
</comment>
<dbReference type="SUPFAM" id="SSF54913">
    <property type="entry name" value="GlnB-like"/>
    <property type="match status" value="1"/>
</dbReference>
<dbReference type="PANTHER" id="PTHR30115:SF11">
    <property type="entry name" value="NITROGEN REGULATORY PROTEIN P-II HOMOLOG"/>
    <property type="match status" value="1"/>
</dbReference>
<protein>
    <submittedName>
        <fullName evidence="2">Nitrogen regulatory protein P-II</fullName>
    </submittedName>
</protein>
<dbReference type="HOGENOM" id="CLU_082268_0_0_2"/>
<dbReference type="EMBL" id="CP002009">
    <property type="protein sequence ID" value="ADG12811.1"/>
    <property type="molecule type" value="Genomic_DNA"/>
</dbReference>
<proteinExistence type="inferred from homology"/>
<reference evidence="2" key="1">
    <citation type="submission" date="2010-04" db="EMBL/GenBank/DDBJ databases">
        <title>Complete sequence of Methanocaldococcus infernus ME.</title>
        <authorList>
            <consortium name="US DOE Joint Genome Institute"/>
            <person name="Lucas S."/>
            <person name="Copeland A."/>
            <person name="Lapidus A."/>
            <person name="Cheng J.-F."/>
            <person name="Bruce D."/>
            <person name="Goodwin L."/>
            <person name="Pitluck S."/>
            <person name="Munk A.C."/>
            <person name="Detter J.C."/>
            <person name="Han C."/>
            <person name="Tapia R."/>
            <person name="Land M."/>
            <person name="Hauser L."/>
            <person name="Kyrpides N."/>
            <person name="Mikhailova N."/>
            <person name="Sieprawska-Lupa M."/>
            <person name="Whitman W.B."/>
            <person name="Woyke T."/>
        </authorList>
    </citation>
    <scope>NUCLEOTIDE SEQUENCE [LARGE SCALE GENOMIC DNA]</scope>
    <source>
        <strain evidence="2">ME</strain>
    </source>
</reference>
<dbReference type="eggNOG" id="arCOG02305">
    <property type="taxonomic scope" value="Archaea"/>
</dbReference>
<dbReference type="SMART" id="SM00938">
    <property type="entry name" value="P-II"/>
    <property type="match status" value="1"/>
</dbReference>